<accession>A0A3B1B5V0</accession>
<feature type="transmembrane region" description="Helical" evidence="6">
    <location>
        <begin position="191"/>
        <end position="213"/>
    </location>
</feature>
<evidence type="ECO:0000256" key="5">
    <source>
        <dbReference type="ARBA" id="ARBA00023136"/>
    </source>
</evidence>
<dbReference type="EMBL" id="UOFZ01000130">
    <property type="protein sequence ID" value="VAX13676.1"/>
    <property type="molecule type" value="Genomic_DNA"/>
</dbReference>
<evidence type="ECO:0000256" key="1">
    <source>
        <dbReference type="ARBA" id="ARBA00004651"/>
    </source>
</evidence>
<organism evidence="8">
    <name type="scientific">hydrothermal vent metagenome</name>
    <dbReference type="NCBI Taxonomy" id="652676"/>
    <lineage>
        <taxon>unclassified sequences</taxon>
        <taxon>metagenomes</taxon>
        <taxon>ecological metagenomes</taxon>
    </lineage>
</organism>
<evidence type="ECO:0000313" key="8">
    <source>
        <dbReference type="EMBL" id="VAX13676.1"/>
    </source>
</evidence>
<keyword evidence="4 6" id="KW-1133">Transmembrane helix</keyword>
<feature type="domain" description="Cytochrome b561 bacterial/Ni-hydrogenase" evidence="7">
    <location>
        <begin position="18"/>
        <end position="215"/>
    </location>
</feature>
<dbReference type="InterPro" id="IPR011577">
    <property type="entry name" value="Cyt_b561_bac/Ni-Hgenase"/>
</dbReference>
<dbReference type="Pfam" id="PF01292">
    <property type="entry name" value="Ni_hydr_CYTB"/>
    <property type="match status" value="1"/>
</dbReference>
<protein>
    <recommendedName>
        <fullName evidence="7">Cytochrome b561 bacterial/Ni-hydrogenase domain-containing protein</fullName>
    </recommendedName>
</protein>
<proteinExistence type="predicted"/>
<dbReference type="InterPro" id="IPR016174">
    <property type="entry name" value="Di-haem_cyt_TM"/>
</dbReference>
<feature type="transmembrane region" description="Helical" evidence="6">
    <location>
        <begin position="28"/>
        <end position="47"/>
    </location>
</feature>
<name>A0A3B1B5V0_9ZZZZ</name>
<evidence type="ECO:0000256" key="3">
    <source>
        <dbReference type="ARBA" id="ARBA00022692"/>
    </source>
</evidence>
<feature type="transmembrane region" description="Helical" evidence="6">
    <location>
        <begin position="155"/>
        <end position="176"/>
    </location>
</feature>
<keyword evidence="5 6" id="KW-0472">Membrane</keyword>
<evidence type="ECO:0000256" key="6">
    <source>
        <dbReference type="SAM" id="Phobius"/>
    </source>
</evidence>
<dbReference type="GO" id="GO:0005886">
    <property type="term" value="C:plasma membrane"/>
    <property type="evidence" value="ECO:0007669"/>
    <property type="project" value="UniProtKB-SubCell"/>
</dbReference>
<dbReference type="SUPFAM" id="SSF81342">
    <property type="entry name" value="Transmembrane di-heme cytochromes"/>
    <property type="match status" value="1"/>
</dbReference>
<comment type="subcellular location">
    <subcellularLocation>
        <location evidence="1">Cell membrane</location>
        <topology evidence="1">Multi-pass membrane protein</topology>
    </subcellularLocation>
</comment>
<dbReference type="GO" id="GO:0022904">
    <property type="term" value="P:respiratory electron transport chain"/>
    <property type="evidence" value="ECO:0007669"/>
    <property type="project" value="InterPro"/>
</dbReference>
<sequence length="271" mass="32248">MSKYDPIVYQDGKRLFYRFSAHQRVQHVVLFSCVITLAVTGLPLRHAGESWAKPMYTFLGGPELAPLIHHTAGSILLALFVYHTIYWMGLFYKNHIGKLKRENRLTVINAIKEFFSQEMVPNKKDLKDVIHLWKYLFFIKQRPPRHERMSWREKFDYFAPYWGIPILGPAGVVLWWRDEFSHIMPGYLMNAAYIMHTDEALLAILFLFFVHWYNVHYAPEKFPAATVWLTGYLTENEMIHEHYSQYVRIMIEQGLENEIKPQHFAGEEYEW</sequence>
<reference evidence="8" key="1">
    <citation type="submission" date="2018-06" db="EMBL/GenBank/DDBJ databases">
        <authorList>
            <person name="Zhirakovskaya E."/>
        </authorList>
    </citation>
    <scope>NUCLEOTIDE SEQUENCE</scope>
</reference>
<keyword evidence="2" id="KW-1003">Cell membrane</keyword>
<evidence type="ECO:0000259" key="7">
    <source>
        <dbReference type="Pfam" id="PF01292"/>
    </source>
</evidence>
<dbReference type="GO" id="GO:0009055">
    <property type="term" value="F:electron transfer activity"/>
    <property type="evidence" value="ECO:0007669"/>
    <property type="project" value="InterPro"/>
</dbReference>
<evidence type="ECO:0000256" key="2">
    <source>
        <dbReference type="ARBA" id="ARBA00022475"/>
    </source>
</evidence>
<evidence type="ECO:0000256" key="4">
    <source>
        <dbReference type="ARBA" id="ARBA00022989"/>
    </source>
</evidence>
<feature type="transmembrane region" description="Helical" evidence="6">
    <location>
        <begin position="67"/>
        <end position="92"/>
    </location>
</feature>
<keyword evidence="3 6" id="KW-0812">Transmembrane</keyword>
<dbReference type="AlphaFoldDB" id="A0A3B1B5V0"/>
<gene>
    <name evidence="8" type="ORF">MNBD_GAMMA24-668</name>
</gene>
<dbReference type="Gene3D" id="1.20.950.20">
    <property type="entry name" value="Transmembrane di-heme cytochromes, Chain C"/>
    <property type="match status" value="1"/>
</dbReference>